<evidence type="ECO:0000313" key="5">
    <source>
        <dbReference type="Proteomes" id="UP001230317"/>
    </source>
</evidence>
<evidence type="ECO:0000259" key="3">
    <source>
        <dbReference type="PROSITE" id="PS50977"/>
    </source>
</evidence>
<proteinExistence type="predicted"/>
<protein>
    <submittedName>
        <fullName evidence="4">TetR/AcrR family transcriptional regulator</fullName>
    </submittedName>
</protein>
<dbReference type="InterPro" id="IPR009057">
    <property type="entry name" value="Homeodomain-like_sf"/>
</dbReference>
<name>A0AAP4BWI8_9CORY</name>
<gene>
    <name evidence="4" type="ORF">QPX58_02010</name>
</gene>
<dbReference type="GO" id="GO:0003677">
    <property type="term" value="F:DNA binding"/>
    <property type="evidence" value="ECO:0007669"/>
    <property type="project" value="UniProtKB-UniRule"/>
</dbReference>
<dbReference type="Pfam" id="PF00440">
    <property type="entry name" value="TetR_N"/>
    <property type="match status" value="1"/>
</dbReference>
<organism evidence="4 5">
    <name type="scientific">Corynebacterium accolens</name>
    <dbReference type="NCBI Taxonomy" id="38284"/>
    <lineage>
        <taxon>Bacteria</taxon>
        <taxon>Bacillati</taxon>
        <taxon>Actinomycetota</taxon>
        <taxon>Actinomycetes</taxon>
        <taxon>Mycobacteriales</taxon>
        <taxon>Corynebacteriaceae</taxon>
        <taxon>Corynebacterium</taxon>
    </lineage>
</organism>
<dbReference type="InterPro" id="IPR001647">
    <property type="entry name" value="HTH_TetR"/>
</dbReference>
<dbReference type="Proteomes" id="UP001230317">
    <property type="component" value="Unassembled WGS sequence"/>
</dbReference>
<keyword evidence="1 2" id="KW-0238">DNA-binding</keyword>
<dbReference type="AlphaFoldDB" id="A0AAP4BWI8"/>
<evidence type="ECO:0000256" key="2">
    <source>
        <dbReference type="PROSITE-ProRule" id="PRU00335"/>
    </source>
</evidence>
<dbReference type="RefSeq" id="WP_126318662.1">
    <property type="nucleotide sequence ID" value="NZ_CP100377.1"/>
</dbReference>
<accession>A0AAP4BWI8</accession>
<feature type="domain" description="HTH tetR-type" evidence="3">
    <location>
        <begin position="10"/>
        <end position="70"/>
    </location>
</feature>
<dbReference type="SUPFAM" id="SSF46689">
    <property type="entry name" value="Homeodomain-like"/>
    <property type="match status" value="1"/>
</dbReference>
<sequence length="199" mass="21955">MTSLRESKKRATRQAMSDAAARLALDGGAEAVTVSGITSAVGVSPRTFHNYFSSVADSLLHYTADVLEAFAEDIPTAFPGEPISSVLELTLIDALDNEYMELRSLHSLFKIGEAMENLSHTAEEKKKFDSVTHRIIAAFQERYPEYSTFELTIILNACGSTGNACQQELKRRCEMGKAPSKRERDELVHHAFATLRGLV</sequence>
<dbReference type="PROSITE" id="PS50977">
    <property type="entry name" value="HTH_TETR_2"/>
    <property type="match status" value="1"/>
</dbReference>
<dbReference type="EMBL" id="JASNVU010000002">
    <property type="protein sequence ID" value="MDK4334193.1"/>
    <property type="molecule type" value="Genomic_DNA"/>
</dbReference>
<evidence type="ECO:0000256" key="1">
    <source>
        <dbReference type="ARBA" id="ARBA00023125"/>
    </source>
</evidence>
<reference evidence="4" key="1">
    <citation type="submission" date="2023-05" db="EMBL/GenBank/DDBJ databases">
        <title>Metabolic capabilities are highly conserved among human nasal-associated Corynebacterium species in pangenomic analyses.</title>
        <authorList>
            <person name="Tran T.H."/>
            <person name="Roberts A.Q."/>
            <person name="Escapa I.F."/>
            <person name="Gao W."/>
            <person name="Conlan S."/>
            <person name="Kong H."/>
            <person name="Segre J.A."/>
            <person name="Kelly M.S."/>
            <person name="Lemon K.P."/>
        </authorList>
    </citation>
    <scope>NUCLEOTIDE SEQUENCE</scope>
    <source>
        <strain evidence="4">KPL2618</strain>
    </source>
</reference>
<comment type="caution">
    <text evidence="4">The sequence shown here is derived from an EMBL/GenBank/DDBJ whole genome shotgun (WGS) entry which is preliminary data.</text>
</comment>
<evidence type="ECO:0000313" key="4">
    <source>
        <dbReference type="EMBL" id="MDK4334193.1"/>
    </source>
</evidence>
<feature type="DNA-binding region" description="H-T-H motif" evidence="2">
    <location>
        <begin position="33"/>
        <end position="52"/>
    </location>
</feature>
<dbReference type="Gene3D" id="1.10.357.10">
    <property type="entry name" value="Tetracycline Repressor, domain 2"/>
    <property type="match status" value="1"/>
</dbReference>